<dbReference type="InterPro" id="IPR036937">
    <property type="entry name" value="Adhesion_dom_fimbrial_sf"/>
</dbReference>
<sequence>MATTITVDERTLTIPTDQNGKDVPWQNIVFPVTPKDHPVSRKISYEWKIGSLPSQYCKEWRSSYWLEFKFYPLTNSLSNYFDYRFTVNGKSIQGDTAHQYTPARFDATLNLELEFSLKNNVLYGGERAIIPQGSPLIAVSMFCIHNLDGGDDFNYSNQKQAYSKFNVFKITSAADAEVAFDKTCSLSESSKNLVVNLDPVQLSILNRDTKVKGKDFTISLNCQNAVIKQSYIAVSDALDPTNMSTILTTESGDNAAKGVGIQIDDENGIALKYGPLSLLPFAYPTDNNLTLFSNIVSGARIVTKKYTASYIKNNKSELTAGSVKAKVIYNLYYQ</sequence>
<dbReference type="Gene3D" id="2.60.40.1090">
    <property type="entry name" value="Fimbrial-type adhesion domain"/>
    <property type="match status" value="1"/>
</dbReference>
<comment type="similarity">
    <text evidence="2">Belongs to the fimbrial protein family.</text>
</comment>
<dbReference type="InterPro" id="IPR000259">
    <property type="entry name" value="Adhesion_dom_fimbrial"/>
</dbReference>
<protein>
    <submittedName>
        <fullName evidence="5">Fimbrial protein</fullName>
    </submittedName>
</protein>
<evidence type="ECO:0000313" key="6">
    <source>
        <dbReference type="Proteomes" id="UP001589769"/>
    </source>
</evidence>
<dbReference type="InterPro" id="IPR050263">
    <property type="entry name" value="Bact_Fimbrial_Adh_Pro"/>
</dbReference>
<reference evidence="5 6" key="1">
    <citation type="submission" date="2024-09" db="EMBL/GenBank/DDBJ databases">
        <authorList>
            <person name="Sun Q."/>
            <person name="Mori K."/>
        </authorList>
    </citation>
    <scope>NUCLEOTIDE SEQUENCE [LARGE SCALE GENOMIC DNA]</scope>
    <source>
        <strain evidence="5 6">CCM 7538</strain>
    </source>
</reference>
<dbReference type="EMBL" id="JBHLWA010000035">
    <property type="protein sequence ID" value="MFC0323473.1"/>
    <property type="molecule type" value="Genomic_DNA"/>
</dbReference>
<evidence type="ECO:0000259" key="4">
    <source>
        <dbReference type="Pfam" id="PF00419"/>
    </source>
</evidence>
<dbReference type="Proteomes" id="UP001589769">
    <property type="component" value="Unassembled WGS sequence"/>
</dbReference>
<dbReference type="InterPro" id="IPR008966">
    <property type="entry name" value="Adhesion_dom_sf"/>
</dbReference>
<comment type="caution">
    <text evidence="5">The sequence shown here is derived from an EMBL/GenBank/DDBJ whole genome shotgun (WGS) entry which is preliminary data.</text>
</comment>
<dbReference type="Pfam" id="PF00419">
    <property type="entry name" value="Fimbrial"/>
    <property type="match status" value="1"/>
</dbReference>
<accession>A0ABV6HZZ0</accession>
<organism evidence="5 6">
    <name type="scientific">Gallibacterium melopsittaci</name>
    <dbReference type="NCBI Taxonomy" id="516063"/>
    <lineage>
        <taxon>Bacteria</taxon>
        <taxon>Pseudomonadati</taxon>
        <taxon>Pseudomonadota</taxon>
        <taxon>Gammaproteobacteria</taxon>
        <taxon>Pasteurellales</taxon>
        <taxon>Pasteurellaceae</taxon>
        <taxon>Gallibacterium</taxon>
    </lineage>
</organism>
<evidence type="ECO:0000313" key="5">
    <source>
        <dbReference type="EMBL" id="MFC0323473.1"/>
    </source>
</evidence>
<evidence type="ECO:0000256" key="1">
    <source>
        <dbReference type="ARBA" id="ARBA00004561"/>
    </source>
</evidence>
<dbReference type="RefSeq" id="WP_382375098.1">
    <property type="nucleotide sequence ID" value="NZ_JBHLWA010000035.1"/>
</dbReference>
<dbReference type="SUPFAM" id="SSF49401">
    <property type="entry name" value="Bacterial adhesins"/>
    <property type="match status" value="1"/>
</dbReference>
<feature type="domain" description="Fimbrial-type adhesion" evidence="4">
    <location>
        <begin position="177"/>
        <end position="334"/>
    </location>
</feature>
<keyword evidence="3" id="KW-0281">Fimbrium</keyword>
<comment type="subcellular location">
    <subcellularLocation>
        <location evidence="1">Fimbrium</location>
    </subcellularLocation>
</comment>
<evidence type="ECO:0000256" key="3">
    <source>
        <dbReference type="ARBA" id="ARBA00023263"/>
    </source>
</evidence>
<keyword evidence="6" id="KW-1185">Reference proteome</keyword>
<name>A0ABV6HZZ0_9PAST</name>
<dbReference type="PANTHER" id="PTHR33420:SF14">
    <property type="entry name" value="TYPE 1 FIMBRIN D-MANNOSE SPECIFIC ADHESIN"/>
    <property type="match status" value="1"/>
</dbReference>
<gene>
    <name evidence="5" type="ORF">ACFFHT_07860</name>
</gene>
<proteinExistence type="inferred from homology"/>
<dbReference type="PANTHER" id="PTHR33420">
    <property type="entry name" value="FIMBRIAL SUBUNIT ELFA-RELATED"/>
    <property type="match status" value="1"/>
</dbReference>
<evidence type="ECO:0000256" key="2">
    <source>
        <dbReference type="ARBA" id="ARBA00006671"/>
    </source>
</evidence>